<dbReference type="Gene3D" id="1.20.140.10">
    <property type="entry name" value="Butyryl-CoA Dehydrogenase, subunit A, domain 3"/>
    <property type="match status" value="1"/>
</dbReference>
<dbReference type="InterPro" id="IPR013786">
    <property type="entry name" value="AcylCoA_DH/ox_N"/>
</dbReference>
<accession>A0A1X0DJZ0</accession>
<proteinExistence type="inferred from homology"/>
<protein>
    <submittedName>
        <fullName evidence="8">Acyl-CoA dehydrogenase</fullName>
    </submittedName>
</protein>
<evidence type="ECO:0000256" key="1">
    <source>
        <dbReference type="ARBA" id="ARBA00001974"/>
    </source>
</evidence>
<gene>
    <name evidence="8" type="ORF">BST25_14605</name>
</gene>
<keyword evidence="3" id="KW-0285">Flavoprotein</keyword>
<comment type="similarity">
    <text evidence="2">Belongs to the acyl-CoA dehydrogenase family.</text>
</comment>
<dbReference type="RefSeq" id="WP_062906570.1">
    <property type="nucleotide sequence ID" value="NZ_AP022615.1"/>
</dbReference>
<name>A0A1X0DJZ0_MYCHE</name>
<dbReference type="PANTHER" id="PTHR43884">
    <property type="entry name" value="ACYL-COA DEHYDROGENASE"/>
    <property type="match status" value="1"/>
</dbReference>
<dbReference type="GO" id="GO:0003995">
    <property type="term" value="F:acyl-CoA dehydrogenase activity"/>
    <property type="evidence" value="ECO:0007669"/>
    <property type="project" value="TreeGrafter"/>
</dbReference>
<evidence type="ECO:0000313" key="8">
    <source>
        <dbReference type="EMBL" id="ORA72469.1"/>
    </source>
</evidence>
<dbReference type="Pfam" id="PF00441">
    <property type="entry name" value="Acyl-CoA_dh_1"/>
    <property type="match status" value="1"/>
</dbReference>
<dbReference type="OrthoDB" id="8677713at2"/>
<dbReference type="GO" id="GO:0050660">
    <property type="term" value="F:flavin adenine dinucleotide binding"/>
    <property type="evidence" value="ECO:0007669"/>
    <property type="project" value="InterPro"/>
</dbReference>
<evidence type="ECO:0000256" key="5">
    <source>
        <dbReference type="ARBA" id="ARBA00023002"/>
    </source>
</evidence>
<dbReference type="InterPro" id="IPR037069">
    <property type="entry name" value="AcylCoA_DH/ox_N_sf"/>
</dbReference>
<evidence type="ECO:0000256" key="2">
    <source>
        <dbReference type="ARBA" id="ARBA00009347"/>
    </source>
</evidence>
<dbReference type="Proteomes" id="UP000192566">
    <property type="component" value="Unassembled WGS sequence"/>
</dbReference>
<dbReference type="SUPFAM" id="SSF56645">
    <property type="entry name" value="Acyl-CoA dehydrogenase NM domain-like"/>
    <property type="match status" value="1"/>
</dbReference>
<comment type="caution">
    <text evidence="8">The sequence shown here is derived from an EMBL/GenBank/DDBJ whole genome shotgun (WGS) entry which is preliminary data.</text>
</comment>
<dbReference type="InterPro" id="IPR009100">
    <property type="entry name" value="AcylCoA_DH/oxidase_NM_dom_sf"/>
</dbReference>
<dbReference type="SUPFAM" id="SSF47203">
    <property type="entry name" value="Acyl-CoA dehydrogenase C-terminal domain-like"/>
    <property type="match status" value="1"/>
</dbReference>
<sequence length="377" mass="40843">MDFTVSDEQRMLVESSRKLLARESPISRVRELADSDDDRGYDERVWQRGAELGWAGLLIAEEYDGLGRDLVDVALIAEEHGRTVQPGPLIGNTLAAVAISQSGRDDLCSQVLPLLAGGEAVAGWAFAEARQPWEADAICTAARDHADGYRLEGIKTAVQDADNARWILVTTRLGGRLAQFLVDRRAPGLLVRRQRTLDITRRLDEVALEDVVVAPSALLYVGEAAEAALAHQNRCGAVLVSADDIGVGEAVLEMTVQYAKLRVQFGRAIGSFQAVKHKCATMRMWLQASKAATYYAAMSVAADADDAEEAASVAKAYTSSAIAALTSEALQVHGGIGFTWEHDLHLYHRRAKANQVLFGDPYLHHERLAAALEAATA</sequence>
<dbReference type="Gene3D" id="1.10.540.10">
    <property type="entry name" value="Acyl-CoA dehydrogenase/oxidase, N-terminal domain"/>
    <property type="match status" value="1"/>
</dbReference>
<keyword evidence="9" id="KW-1185">Reference proteome</keyword>
<evidence type="ECO:0000256" key="4">
    <source>
        <dbReference type="ARBA" id="ARBA00022827"/>
    </source>
</evidence>
<dbReference type="InterPro" id="IPR046373">
    <property type="entry name" value="Acyl-CoA_Oxase/DH_mid-dom_sf"/>
</dbReference>
<comment type="cofactor">
    <cofactor evidence="1">
        <name>FAD</name>
        <dbReference type="ChEBI" id="CHEBI:57692"/>
    </cofactor>
</comment>
<dbReference type="Pfam" id="PF02771">
    <property type="entry name" value="Acyl-CoA_dh_N"/>
    <property type="match status" value="1"/>
</dbReference>
<keyword evidence="4" id="KW-0274">FAD</keyword>
<dbReference type="EMBL" id="MVHR01000020">
    <property type="protein sequence ID" value="ORA72469.1"/>
    <property type="molecule type" value="Genomic_DNA"/>
</dbReference>
<dbReference type="AlphaFoldDB" id="A0A1X0DJZ0"/>
<evidence type="ECO:0000313" key="9">
    <source>
        <dbReference type="Proteomes" id="UP000192566"/>
    </source>
</evidence>
<dbReference type="Gene3D" id="2.40.110.10">
    <property type="entry name" value="Butyryl-CoA Dehydrogenase, subunit A, domain 2"/>
    <property type="match status" value="1"/>
</dbReference>
<dbReference type="STRING" id="53376.BST25_14605"/>
<feature type="domain" description="Acyl-CoA dehydrogenase/oxidase N-terminal" evidence="7">
    <location>
        <begin position="6"/>
        <end position="119"/>
    </location>
</feature>
<evidence type="ECO:0000259" key="7">
    <source>
        <dbReference type="Pfam" id="PF02771"/>
    </source>
</evidence>
<organism evidence="8 9">
    <name type="scientific">Mycobacterium heidelbergense</name>
    <dbReference type="NCBI Taxonomy" id="53376"/>
    <lineage>
        <taxon>Bacteria</taxon>
        <taxon>Bacillati</taxon>
        <taxon>Actinomycetota</taxon>
        <taxon>Actinomycetes</taxon>
        <taxon>Mycobacteriales</taxon>
        <taxon>Mycobacteriaceae</taxon>
        <taxon>Mycobacterium</taxon>
        <taxon>Mycobacterium simiae complex</taxon>
    </lineage>
</organism>
<dbReference type="InterPro" id="IPR009075">
    <property type="entry name" value="AcylCo_DH/oxidase_C"/>
</dbReference>
<reference evidence="8 9" key="1">
    <citation type="submission" date="2017-02" db="EMBL/GenBank/DDBJ databases">
        <title>The new phylogeny of genus Mycobacterium.</title>
        <authorList>
            <person name="Tortoli E."/>
            <person name="Trovato A."/>
            <person name="Cirillo D.M."/>
        </authorList>
    </citation>
    <scope>NUCLEOTIDE SEQUENCE [LARGE SCALE GENOMIC DNA]</scope>
    <source>
        <strain evidence="8 9">DSM 44471</strain>
    </source>
</reference>
<evidence type="ECO:0000259" key="6">
    <source>
        <dbReference type="Pfam" id="PF00441"/>
    </source>
</evidence>
<feature type="domain" description="Acyl-CoA dehydrogenase/oxidase C-terminal" evidence="6">
    <location>
        <begin position="238"/>
        <end position="371"/>
    </location>
</feature>
<dbReference type="InterPro" id="IPR036250">
    <property type="entry name" value="AcylCo_DH-like_C"/>
</dbReference>
<evidence type="ECO:0000256" key="3">
    <source>
        <dbReference type="ARBA" id="ARBA00022630"/>
    </source>
</evidence>
<dbReference type="PANTHER" id="PTHR43884:SF20">
    <property type="entry name" value="ACYL-COA DEHYDROGENASE FADE28"/>
    <property type="match status" value="1"/>
</dbReference>
<dbReference type="CDD" id="cd00567">
    <property type="entry name" value="ACAD"/>
    <property type="match status" value="1"/>
</dbReference>
<keyword evidence="5" id="KW-0560">Oxidoreductase</keyword>